<proteinExistence type="predicted"/>
<sequence length="36" mass="3610">GRSNAAAAQLSSEDVKVLPLSDASHDCLILGSASLL</sequence>
<gene>
    <name evidence="1" type="ORF">AK812_SmicGene47755</name>
</gene>
<comment type="caution">
    <text evidence="1">The sequence shown here is derived from an EMBL/GenBank/DDBJ whole genome shotgun (WGS) entry which is preliminary data.</text>
</comment>
<dbReference type="AlphaFoldDB" id="A0A1Q9BR04"/>
<dbReference type="EMBL" id="LSRX01006278">
    <property type="protein sequence ID" value="OLP73132.1"/>
    <property type="molecule type" value="Genomic_DNA"/>
</dbReference>
<keyword evidence="2" id="KW-1185">Reference proteome</keyword>
<accession>A0A1Q9BR04</accession>
<feature type="non-terminal residue" evidence="1">
    <location>
        <position position="1"/>
    </location>
</feature>
<dbReference type="OrthoDB" id="481161at2759"/>
<evidence type="ECO:0000313" key="1">
    <source>
        <dbReference type="EMBL" id="OLP73132.1"/>
    </source>
</evidence>
<name>A0A1Q9BR04_SYMMI</name>
<evidence type="ECO:0000313" key="2">
    <source>
        <dbReference type="Proteomes" id="UP000186817"/>
    </source>
</evidence>
<reference evidence="1 2" key="1">
    <citation type="submission" date="2016-02" db="EMBL/GenBank/DDBJ databases">
        <title>Genome analysis of coral dinoflagellate symbionts highlights evolutionary adaptations to a symbiotic lifestyle.</title>
        <authorList>
            <person name="Aranda M."/>
            <person name="Li Y."/>
            <person name="Liew Y.J."/>
            <person name="Baumgarten S."/>
            <person name="Simakov O."/>
            <person name="Wilson M."/>
            <person name="Piel J."/>
            <person name="Ashoor H."/>
            <person name="Bougouffa S."/>
            <person name="Bajic V.B."/>
            <person name="Ryu T."/>
            <person name="Ravasi T."/>
            <person name="Bayer T."/>
            <person name="Micklem G."/>
            <person name="Kim H."/>
            <person name="Bhak J."/>
            <person name="Lajeunesse T.C."/>
            <person name="Voolstra C.R."/>
        </authorList>
    </citation>
    <scope>NUCLEOTIDE SEQUENCE [LARGE SCALE GENOMIC DNA]</scope>
    <source>
        <strain evidence="1 2">CCMP2467</strain>
    </source>
</reference>
<dbReference type="Proteomes" id="UP000186817">
    <property type="component" value="Unassembled WGS sequence"/>
</dbReference>
<protein>
    <submittedName>
        <fullName evidence="1">Uncharacterized protein</fullName>
    </submittedName>
</protein>
<feature type="non-terminal residue" evidence="1">
    <location>
        <position position="36"/>
    </location>
</feature>
<organism evidence="1 2">
    <name type="scientific">Symbiodinium microadriaticum</name>
    <name type="common">Dinoflagellate</name>
    <name type="synonym">Zooxanthella microadriatica</name>
    <dbReference type="NCBI Taxonomy" id="2951"/>
    <lineage>
        <taxon>Eukaryota</taxon>
        <taxon>Sar</taxon>
        <taxon>Alveolata</taxon>
        <taxon>Dinophyceae</taxon>
        <taxon>Suessiales</taxon>
        <taxon>Symbiodiniaceae</taxon>
        <taxon>Symbiodinium</taxon>
    </lineage>
</organism>